<dbReference type="KEGG" id="sale:EPH95_02880"/>
<dbReference type="Proteomes" id="UP000319756">
    <property type="component" value="Chromosome"/>
</dbReference>
<name>A0A514LEG4_9BACI</name>
<sequence>MIPDHPVIREMENKGYVGEEPTIIGECEYCEWEITDKFEAYESSEGMLICGDIHCLVNHAMNDLKEIN</sequence>
<dbReference type="AlphaFoldDB" id="A0A514LEG4"/>
<dbReference type="OrthoDB" id="2084978at2"/>
<protein>
    <submittedName>
        <fullName evidence="1">Uncharacterized protein</fullName>
    </submittedName>
</protein>
<evidence type="ECO:0000313" key="1">
    <source>
        <dbReference type="EMBL" id="QDI90246.1"/>
    </source>
</evidence>
<accession>A0A514LEG4</accession>
<proteinExistence type="predicted"/>
<keyword evidence="2" id="KW-1185">Reference proteome</keyword>
<dbReference type="EMBL" id="CP035485">
    <property type="protein sequence ID" value="QDI90246.1"/>
    <property type="molecule type" value="Genomic_DNA"/>
</dbReference>
<dbReference type="RefSeq" id="WP_142087178.1">
    <property type="nucleotide sequence ID" value="NZ_CP035485.1"/>
</dbReference>
<gene>
    <name evidence="1" type="ORF">EPH95_02880</name>
</gene>
<evidence type="ECO:0000313" key="2">
    <source>
        <dbReference type="Proteomes" id="UP000319756"/>
    </source>
</evidence>
<reference evidence="2" key="1">
    <citation type="submission" date="2019-01" db="EMBL/GenBank/DDBJ databases">
        <title>Genomic analysis of Salicibibacter sp. NKC3-5.</title>
        <authorList>
            <person name="Oh Y.J."/>
        </authorList>
    </citation>
    <scope>NUCLEOTIDE SEQUENCE [LARGE SCALE GENOMIC DNA]</scope>
    <source>
        <strain evidence="2">NKC3-5</strain>
    </source>
</reference>
<organism evidence="1 2">
    <name type="scientific">Salicibibacter halophilus</name>
    <dbReference type="NCBI Taxonomy" id="2502791"/>
    <lineage>
        <taxon>Bacteria</taxon>
        <taxon>Bacillati</taxon>
        <taxon>Bacillota</taxon>
        <taxon>Bacilli</taxon>
        <taxon>Bacillales</taxon>
        <taxon>Bacillaceae</taxon>
        <taxon>Salicibibacter</taxon>
    </lineage>
</organism>